<dbReference type="EMBL" id="CAKJTG010000041">
    <property type="protein sequence ID" value="CAG9610574.1"/>
    <property type="molecule type" value="Genomic_DNA"/>
</dbReference>
<proteinExistence type="predicted"/>
<dbReference type="InterPro" id="IPR000361">
    <property type="entry name" value="ATAP_core_dom"/>
</dbReference>
<keyword evidence="3" id="KW-1185">Reference proteome</keyword>
<evidence type="ECO:0000313" key="2">
    <source>
        <dbReference type="EMBL" id="CAG9610574.1"/>
    </source>
</evidence>
<reference evidence="2" key="1">
    <citation type="submission" date="2021-10" db="EMBL/GenBank/DDBJ databases">
        <authorList>
            <person name="Criscuolo A."/>
        </authorList>
    </citation>
    <scope>NUCLEOTIDE SEQUENCE</scope>
    <source>
        <strain evidence="2">CIP111885</strain>
    </source>
</reference>
<protein>
    <recommendedName>
        <fullName evidence="1">Core domain-containing protein</fullName>
    </recommendedName>
</protein>
<evidence type="ECO:0000313" key="3">
    <source>
        <dbReference type="Proteomes" id="UP000789845"/>
    </source>
</evidence>
<dbReference type="InterPro" id="IPR035903">
    <property type="entry name" value="HesB-like_dom_sf"/>
</dbReference>
<dbReference type="AlphaFoldDB" id="A0A9C7GDL0"/>
<gene>
    <name evidence="2" type="ORF">NEOCIP111885_04349</name>
</gene>
<evidence type="ECO:0000259" key="1">
    <source>
        <dbReference type="Pfam" id="PF01521"/>
    </source>
</evidence>
<accession>A0A9C7GDL0</accession>
<comment type="caution">
    <text evidence="2">The sequence shown here is derived from an EMBL/GenBank/DDBJ whole genome shotgun (WGS) entry which is preliminary data.</text>
</comment>
<dbReference type="Gene3D" id="2.60.300.12">
    <property type="entry name" value="HesB-like domain"/>
    <property type="match status" value="1"/>
</dbReference>
<dbReference type="RefSeq" id="WP_230498936.1">
    <property type="nucleotide sequence ID" value="NZ_CAKJTG010000041.1"/>
</dbReference>
<dbReference type="Pfam" id="PF01521">
    <property type="entry name" value="Fe-S_biosyn"/>
    <property type="match status" value="1"/>
</dbReference>
<feature type="domain" description="Core" evidence="1">
    <location>
        <begin position="1"/>
        <end position="102"/>
    </location>
</feature>
<organism evidence="2 3">
    <name type="scientific">Pseudoneobacillus rhizosphaerae</name>
    <dbReference type="NCBI Taxonomy" id="2880968"/>
    <lineage>
        <taxon>Bacteria</taxon>
        <taxon>Bacillati</taxon>
        <taxon>Bacillota</taxon>
        <taxon>Bacilli</taxon>
        <taxon>Bacillales</taxon>
        <taxon>Bacillaceae</taxon>
        <taxon>Pseudoneobacillus</taxon>
    </lineage>
</organism>
<dbReference type="Proteomes" id="UP000789845">
    <property type="component" value="Unassembled WGS sequence"/>
</dbReference>
<dbReference type="SUPFAM" id="SSF89360">
    <property type="entry name" value="HesB-like domain"/>
    <property type="match status" value="1"/>
</dbReference>
<sequence length="108" mass="12413">MEIKITEKAAQKINEKISDKKGFLKLKYDTEGCGCVVSGIAALWFVSELDDDDEALQTDGRPIYIEKSKAVFFDEQMKIDFTETFNCFQLKSPNQIINGRMSFWDKTK</sequence>
<name>A0A9C7GDL0_9BACI</name>